<dbReference type="Proteomes" id="UP000267418">
    <property type="component" value="Unassembled WGS sequence"/>
</dbReference>
<dbReference type="SUPFAM" id="SSF48008">
    <property type="entry name" value="GntR ligand-binding domain-like"/>
    <property type="match status" value="1"/>
</dbReference>
<evidence type="ECO:0000313" key="5">
    <source>
        <dbReference type="EMBL" id="RTQ32410.1"/>
    </source>
</evidence>
<dbReference type="GO" id="GO:0003677">
    <property type="term" value="F:DNA binding"/>
    <property type="evidence" value="ECO:0007669"/>
    <property type="project" value="UniProtKB-KW"/>
</dbReference>
<sequence>MDTLSQQVTETLRTWILHGRLSPGMRVEEVPIAESLKVSRTPVRAALAALAMEGLIDHQPKKGYLVRAFALEDILAAYEVRSVLEGLACRRFASLGVDEPTAALLRECLREGDEILAKGKLLVEDLAPYQQMNVKLHNTLMHGARNPWVVRFGAQAQAVPFASDRIMLWNDHGVILRSHDDHHRIVQAVISGDAARAEQLMREHVYYAGILLRDNYQRLLDERSRDGLPPTLITNEPPAS</sequence>
<dbReference type="OrthoDB" id="8066003at2"/>
<dbReference type="InterPro" id="IPR036390">
    <property type="entry name" value="WH_DNA-bd_sf"/>
</dbReference>
<dbReference type="Gene3D" id="1.20.120.530">
    <property type="entry name" value="GntR ligand-binding domain-like"/>
    <property type="match status" value="1"/>
</dbReference>
<dbReference type="SMART" id="SM00895">
    <property type="entry name" value="FCD"/>
    <property type="match status" value="1"/>
</dbReference>
<protein>
    <submittedName>
        <fullName evidence="5">GntR family transcriptional regulator</fullName>
    </submittedName>
</protein>
<dbReference type="Pfam" id="PF00392">
    <property type="entry name" value="GntR"/>
    <property type="match status" value="1"/>
</dbReference>
<evidence type="ECO:0000256" key="1">
    <source>
        <dbReference type="ARBA" id="ARBA00023015"/>
    </source>
</evidence>
<dbReference type="InterPro" id="IPR011711">
    <property type="entry name" value="GntR_C"/>
</dbReference>
<evidence type="ECO:0000259" key="4">
    <source>
        <dbReference type="PROSITE" id="PS50949"/>
    </source>
</evidence>
<organism evidence="5 6">
    <name type="scientific">Variovorax gossypii</name>
    <dbReference type="NCBI Taxonomy" id="1679495"/>
    <lineage>
        <taxon>Bacteria</taxon>
        <taxon>Pseudomonadati</taxon>
        <taxon>Pseudomonadota</taxon>
        <taxon>Betaproteobacteria</taxon>
        <taxon>Burkholderiales</taxon>
        <taxon>Comamonadaceae</taxon>
        <taxon>Variovorax</taxon>
    </lineage>
</organism>
<dbReference type="PANTHER" id="PTHR43537:SF51">
    <property type="entry name" value="HTH-TYPE TRANSCRIPTIONAL REGULATOR LGOR-RELATED"/>
    <property type="match status" value="1"/>
</dbReference>
<evidence type="ECO:0000256" key="3">
    <source>
        <dbReference type="ARBA" id="ARBA00023163"/>
    </source>
</evidence>
<dbReference type="CDD" id="cd07377">
    <property type="entry name" value="WHTH_GntR"/>
    <property type="match status" value="1"/>
</dbReference>
<comment type="caution">
    <text evidence="5">The sequence shown here is derived from an EMBL/GenBank/DDBJ whole genome shotgun (WGS) entry which is preliminary data.</text>
</comment>
<dbReference type="PANTHER" id="PTHR43537">
    <property type="entry name" value="TRANSCRIPTIONAL REGULATOR, GNTR FAMILY"/>
    <property type="match status" value="1"/>
</dbReference>
<dbReference type="InterPro" id="IPR008920">
    <property type="entry name" value="TF_FadR/GntR_C"/>
</dbReference>
<dbReference type="InterPro" id="IPR036388">
    <property type="entry name" value="WH-like_DNA-bd_sf"/>
</dbReference>
<accession>A0A3S0J6A3</accession>
<evidence type="ECO:0000313" key="6">
    <source>
        <dbReference type="Proteomes" id="UP000267418"/>
    </source>
</evidence>
<proteinExistence type="predicted"/>
<name>A0A3S0J6A3_9BURK</name>
<dbReference type="Gene3D" id="1.10.10.10">
    <property type="entry name" value="Winged helix-like DNA-binding domain superfamily/Winged helix DNA-binding domain"/>
    <property type="match status" value="1"/>
</dbReference>
<dbReference type="PROSITE" id="PS50949">
    <property type="entry name" value="HTH_GNTR"/>
    <property type="match status" value="1"/>
</dbReference>
<keyword evidence="3" id="KW-0804">Transcription</keyword>
<dbReference type="InterPro" id="IPR000524">
    <property type="entry name" value="Tscrpt_reg_HTH_GntR"/>
</dbReference>
<keyword evidence="6" id="KW-1185">Reference proteome</keyword>
<dbReference type="SUPFAM" id="SSF46785">
    <property type="entry name" value="Winged helix' DNA-binding domain"/>
    <property type="match status" value="1"/>
</dbReference>
<dbReference type="EMBL" id="RXOE01000006">
    <property type="protein sequence ID" value="RTQ32410.1"/>
    <property type="molecule type" value="Genomic_DNA"/>
</dbReference>
<dbReference type="GO" id="GO:0003700">
    <property type="term" value="F:DNA-binding transcription factor activity"/>
    <property type="evidence" value="ECO:0007669"/>
    <property type="project" value="InterPro"/>
</dbReference>
<evidence type="ECO:0000256" key="2">
    <source>
        <dbReference type="ARBA" id="ARBA00023125"/>
    </source>
</evidence>
<dbReference type="Pfam" id="PF07729">
    <property type="entry name" value="FCD"/>
    <property type="match status" value="1"/>
</dbReference>
<gene>
    <name evidence="5" type="ORF">EJP69_20895</name>
</gene>
<reference evidence="5 6" key="1">
    <citation type="submission" date="2018-12" db="EMBL/GenBank/DDBJ databases">
        <title>The genome of Variovorax gossypii DSM 100435.</title>
        <authorList>
            <person name="Gao J."/>
            <person name="Sun J."/>
        </authorList>
    </citation>
    <scope>NUCLEOTIDE SEQUENCE [LARGE SCALE GENOMIC DNA]</scope>
    <source>
        <strain evidence="5 6">DSM 100435</strain>
    </source>
</reference>
<keyword evidence="1" id="KW-0805">Transcription regulation</keyword>
<dbReference type="AlphaFoldDB" id="A0A3S0J6A3"/>
<dbReference type="RefSeq" id="WP_093301408.1">
    <property type="nucleotide sequence ID" value="NZ_RXOE01000006.1"/>
</dbReference>
<keyword evidence="2" id="KW-0238">DNA-binding</keyword>
<dbReference type="SMART" id="SM00345">
    <property type="entry name" value="HTH_GNTR"/>
    <property type="match status" value="1"/>
</dbReference>
<feature type="domain" description="HTH gntR-type" evidence="4">
    <location>
        <begin position="2"/>
        <end position="69"/>
    </location>
</feature>